<dbReference type="GO" id="GO:0047343">
    <property type="term" value="F:glucose-1-phosphate cytidylyltransferase activity"/>
    <property type="evidence" value="ECO:0007669"/>
    <property type="project" value="InterPro"/>
</dbReference>
<name>A0A1F5G946_9BACT</name>
<gene>
    <name evidence="2" type="ORF">A2693_02795</name>
</gene>
<evidence type="ECO:0000259" key="1">
    <source>
        <dbReference type="Pfam" id="PF00483"/>
    </source>
</evidence>
<dbReference type="EMBL" id="MFAY01000041">
    <property type="protein sequence ID" value="OGD88357.1"/>
    <property type="molecule type" value="Genomic_DNA"/>
</dbReference>
<dbReference type="Pfam" id="PF00483">
    <property type="entry name" value="NTP_transferase"/>
    <property type="match status" value="1"/>
</dbReference>
<dbReference type="AlphaFoldDB" id="A0A1F5G946"/>
<dbReference type="Proteomes" id="UP000178577">
    <property type="component" value="Unassembled WGS sequence"/>
</dbReference>
<proteinExistence type="predicted"/>
<sequence>MKVVILCGGRGIRLAQQSDYIPKAMVKLGHRPIVWHVMKRYSLFGFNEFILALGYKGEMIRDFFANYDLYTGDVRIELSKGDDFEQLSRHGESEWKITLVDTGEAALTGSRIARCKKYLDKESDFMVTYADCLADVNLEKLLKFHKKNKKIATISGVVPPFRIGELLVKKNLAIGFYNAANVKSHLIERYINGGFMVFKSQVFSYLSPFNECMLETEVFENLIKDSQLAIYPHHGFWRWLDTDRDYLFLADLVDKNKSHWLQE</sequence>
<organism evidence="2 3">
    <name type="scientific">Candidatus Curtissbacteria bacterium RIFCSPHIGHO2_01_FULL_40_12</name>
    <dbReference type="NCBI Taxonomy" id="1797710"/>
    <lineage>
        <taxon>Bacteria</taxon>
        <taxon>Candidatus Curtissiibacteriota</taxon>
    </lineage>
</organism>
<reference evidence="2 3" key="1">
    <citation type="journal article" date="2016" name="Nat. Commun.">
        <title>Thousands of microbial genomes shed light on interconnected biogeochemical processes in an aquifer system.</title>
        <authorList>
            <person name="Anantharaman K."/>
            <person name="Brown C.T."/>
            <person name="Hug L.A."/>
            <person name="Sharon I."/>
            <person name="Castelle C.J."/>
            <person name="Probst A.J."/>
            <person name="Thomas B.C."/>
            <person name="Singh A."/>
            <person name="Wilkins M.J."/>
            <person name="Karaoz U."/>
            <person name="Brodie E.L."/>
            <person name="Williams K.H."/>
            <person name="Hubbard S.S."/>
            <person name="Banfield J.F."/>
        </authorList>
    </citation>
    <scope>NUCLEOTIDE SEQUENCE [LARGE SCALE GENOMIC DNA]</scope>
</reference>
<dbReference type="InterPro" id="IPR029044">
    <property type="entry name" value="Nucleotide-diphossugar_trans"/>
</dbReference>
<accession>A0A1F5G946</accession>
<evidence type="ECO:0000313" key="3">
    <source>
        <dbReference type="Proteomes" id="UP000178577"/>
    </source>
</evidence>
<comment type="caution">
    <text evidence="2">The sequence shown here is derived from an EMBL/GenBank/DDBJ whole genome shotgun (WGS) entry which is preliminary data.</text>
</comment>
<feature type="domain" description="Nucleotidyl transferase" evidence="1">
    <location>
        <begin position="2"/>
        <end position="156"/>
    </location>
</feature>
<dbReference type="Gene3D" id="3.90.550.10">
    <property type="entry name" value="Spore Coat Polysaccharide Biosynthesis Protein SpsA, Chain A"/>
    <property type="match status" value="1"/>
</dbReference>
<dbReference type="InterPro" id="IPR005835">
    <property type="entry name" value="NTP_transferase_dom"/>
</dbReference>
<evidence type="ECO:0000313" key="2">
    <source>
        <dbReference type="EMBL" id="OGD88357.1"/>
    </source>
</evidence>
<dbReference type="PANTHER" id="PTHR47183">
    <property type="entry name" value="GLUCOSE-1-PHOSPHATE CYTIDYLYLTRANSFERASE-RELATED"/>
    <property type="match status" value="1"/>
</dbReference>
<dbReference type="InterPro" id="IPR013446">
    <property type="entry name" value="G1P_cyt_trans-like"/>
</dbReference>
<dbReference type="SUPFAM" id="SSF53448">
    <property type="entry name" value="Nucleotide-diphospho-sugar transferases"/>
    <property type="match status" value="1"/>
</dbReference>
<protein>
    <recommendedName>
        <fullName evidence="1">Nucleotidyl transferase domain-containing protein</fullName>
    </recommendedName>
</protein>